<dbReference type="SMART" id="SM00267">
    <property type="entry name" value="GGDEF"/>
    <property type="match status" value="1"/>
</dbReference>
<dbReference type="PANTHER" id="PTHR44757:SF2">
    <property type="entry name" value="BIOFILM ARCHITECTURE MAINTENANCE PROTEIN MBAA"/>
    <property type="match status" value="1"/>
</dbReference>
<dbReference type="PROSITE" id="PS50887">
    <property type="entry name" value="GGDEF"/>
    <property type="match status" value="1"/>
</dbReference>
<sequence>MERQNDQMTSKEDVFTDEEKIIIHSAIIQSSALAIVNSEGNIQRANHAFHSMFNPASTGDDLWHIDNIIDEYAAQDFFNLVRDVISMEHCWSGQIRLRNTLHQSFHAFLHISKAPEKGLYVVQVNPVDHVNEYERLRLMAYTDELTGIPNFRCFHERMKQLLEGRDAALHFGVLFIDIDHFKALNDRYGHVVGDKLLKACVYKLMKNIYPDGEVFRKSGDEFLIIVQQPAQIEGLIERLYAAFMQQVYVDGEGIPMQVSIGASLYPIDGQDTESLIHTADAAMYQAKRQKEMPSP</sequence>
<feature type="domain" description="GGDEF" evidence="1">
    <location>
        <begin position="169"/>
        <end position="295"/>
    </location>
</feature>
<dbReference type="PANTHER" id="PTHR44757">
    <property type="entry name" value="DIGUANYLATE CYCLASE DGCP"/>
    <property type="match status" value="1"/>
</dbReference>
<dbReference type="InterPro" id="IPR000160">
    <property type="entry name" value="GGDEF_dom"/>
</dbReference>
<gene>
    <name evidence="2" type="ORF">SAMN06295960_1119</name>
</gene>
<dbReference type="CDD" id="cd01949">
    <property type="entry name" value="GGDEF"/>
    <property type="match status" value="1"/>
</dbReference>
<name>A0A1X7J220_9BACL</name>
<dbReference type="NCBIfam" id="TIGR00254">
    <property type="entry name" value="GGDEF"/>
    <property type="match status" value="1"/>
</dbReference>
<dbReference type="Gene3D" id="3.30.70.270">
    <property type="match status" value="1"/>
</dbReference>
<proteinExistence type="predicted"/>
<dbReference type="Pfam" id="PF00990">
    <property type="entry name" value="GGDEF"/>
    <property type="match status" value="1"/>
</dbReference>
<dbReference type="SUPFAM" id="SSF55073">
    <property type="entry name" value="Nucleotide cyclase"/>
    <property type="match status" value="1"/>
</dbReference>
<dbReference type="EMBL" id="FXAZ01000001">
    <property type="protein sequence ID" value="SMG21593.1"/>
    <property type="molecule type" value="Genomic_DNA"/>
</dbReference>
<dbReference type="InterPro" id="IPR052155">
    <property type="entry name" value="Biofilm_reg_signaling"/>
</dbReference>
<dbReference type="STRING" id="1852522.SAMN06295960_1119"/>
<evidence type="ECO:0000313" key="2">
    <source>
        <dbReference type="EMBL" id="SMG21593.1"/>
    </source>
</evidence>
<accession>A0A1X7J220</accession>
<evidence type="ECO:0000259" key="1">
    <source>
        <dbReference type="PROSITE" id="PS50887"/>
    </source>
</evidence>
<reference evidence="2 3" key="1">
    <citation type="submission" date="2017-04" db="EMBL/GenBank/DDBJ databases">
        <authorList>
            <person name="Afonso C.L."/>
            <person name="Miller P.J."/>
            <person name="Scott M.A."/>
            <person name="Spackman E."/>
            <person name="Goraichik I."/>
            <person name="Dimitrov K.M."/>
            <person name="Suarez D.L."/>
            <person name="Swayne D.E."/>
        </authorList>
    </citation>
    <scope>NUCLEOTIDE SEQUENCE [LARGE SCALE GENOMIC DNA]</scope>
    <source>
        <strain evidence="2 3">11</strain>
    </source>
</reference>
<dbReference type="RefSeq" id="WP_176228854.1">
    <property type="nucleotide sequence ID" value="NZ_FXAZ01000001.1"/>
</dbReference>
<protein>
    <submittedName>
        <fullName evidence="2">Diguanylate cyclase (GGDEF) domain-containing protein</fullName>
    </submittedName>
</protein>
<dbReference type="Proteomes" id="UP000193834">
    <property type="component" value="Unassembled WGS sequence"/>
</dbReference>
<dbReference type="InterPro" id="IPR029787">
    <property type="entry name" value="Nucleotide_cyclase"/>
</dbReference>
<evidence type="ECO:0000313" key="3">
    <source>
        <dbReference type="Proteomes" id="UP000193834"/>
    </source>
</evidence>
<dbReference type="InterPro" id="IPR043128">
    <property type="entry name" value="Rev_trsase/Diguanyl_cyclase"/>
</dbReference>
<organism evidence="2 3">
    <name type="scientific">Paenibacillus aquistagni</name>
    <dbReference type="NCBI Taxonomy" id="1852522"/>
    <lineage>
        <taxon>Bacteria</taxon>
        <taxon>Bacillati</taxon>
        <taxon>Bacillota</taxon>
        <taxon>Bacilli</taxon>
        <taxon>Bacillales</taxon>
        <taxon>Paenibacillaceae</taxon>
        <taxon>Paenibacillus</taxon>
    </lineage>
</organism>
<dbReference type="AlphaFoldDB" id="A0A1X7J220"/>
<keyword evidence="3" id="KW-1185">Reference proteome</keyword>